<dbReference type="PANTHER" id="PTHR34512:SF30">
    <property type="entry name" value="OUTER MEMBRANE PROTEIN ASSEMBLY FACTOR BAMB"/>
    <property type="match status" value="1"/>
</dbReference>
<dbReference type="SMART" id="SM00564">
    <property type="entry name" value="PQQ"/>
    <property type="match status" value="7"/>
</dbReference>
<proteinExistence type="predicted"/>
<accession>A0A2P8C7K4</accession>
<dbReference type="OrthoDB" id="1776264at2"/>
<comment type="caution">
    <text evidence="2">The sequence shown here is derived from an EMBL/GenBank/DDBJ whole genome shotgun (WGS) entry which is preliminary data.</text>
</comment>
<organism evidence="2 3">
    <name type="scientific">Prolixibacter denitrificans</name>
    <dbReference type="NCBI Taxonomy" id="1541063"/>
    <lineage>
        <taxon>Bacteria</taxon>
        <taxon>Pseudomonadati</taxon>
        <taxon>Bacteroidota</taxon>
        <taxon>Bacteroidia</taxon>
        <taxon>Marinilabiliales</taxon>
        <taxon>Prolixibacteraceae</taxon>
        <taxon>Prolixibacter</taxon>
    </lineage>
</organism>
<dbReference type="InterPro" id="IPR011047">
    <property type="entry name" value="Quinoprotein_ADH-like_sf"/>
</dbReference>
<dbReference type="SUPFAM" id="SSF50998">
    <property type="entry name" value="Quinoprotein alcohol dehydrogenase-like"/>
    <property type="match status" value="2"/>
</dbReference>
<dbReference type="Gene3D" id="2.40.10.480">
    <property type="match status" value="1"/>
</dbReference>
<dbReference type="Proteomes" id="UP000240621">
    <property type="component" value="Unassembled WGS sequence"/>
</dbReference>
<name>A0A2P8C7K4_9BACT</name>
<feature type="domain" description="Pyrrolo-quinoline quinone repeat" evidence="1">
    <location>
        <begin position="247"/>
        <end position="464"/>
    </location>
</feature>
<evidence type="ECO:0000313" key="2">
    <source>
        <dbReference type="EMBL" id="PSK80941.1"/>
    </source>
</evidence>
<gene>
    <name evidence="2" type="ORF">CLV93_11276</name>
</gene>
<sequence>MIQGVCVVTCLLFLTSSKFKPMRLINSIFIISVLILSFTSCQTHPRSAVMFRGDAQHSGYFASPDIDTLHGVKWKFKTNGYVFSSPAVFGQDVYFGSNDSTFYAVDKSSGREKWSYKTSGYVASSPAVTEESVYFISSDGYLYALERSSGKLQWRFNEGPEKHFSAPGVQGLQPKDEIIADPWDMYVSSPVWHDNVLYFGSGNGNFYAVDANTGMEKWHIATGEAIHNAPTIYNDMVIFGGWDRFLHAANLETGREIWKFETGKDTVNYNQTGIQSSPVVWNDRIYFGCRDAHVYALDGMTGKLLWKRFNRYSWVINTPLVRDSTVYYGTSDTHRFIALNAINGDSIYSKDIPAGYIFSSPVTTGKQIYFGGFNGTVHAVKAKNGEKMWEYRMDASVADRDSVLTADGEISNDFYRRVFKDGYNAQTHEVAMKGLYSVGSVLSTPAVSDGVLYVGSADGYLYALH</sequence>
<dbReference type="PANTHER" id="PTHR34512">
    <property type="entry name" value="CELL SURFACE PROTEIN"/>
    <property type="match status" value="1"/>
</dbReference>
<dbReference type="Pfam" id="PF13360">
    <property type="entry name" value="PQQ_2"/>
    <property type="match status" value="2"/>
</dbReference>
<dbReference type="AlphaFoldDB" id="A0A2P8C7K4"/>
<dbReference type="InterPro" id="IPR015943">
    <property type="entry name" value="WD40/YVTN_repeat-like_dom_sf"/>
</dbReference>
<protein>
    <submittedName>
        <fullName evidence="2">Outer membrane protein assembly factor BamB</fullName>
    </submittedName>
</protein>
<evidence type="ECO:0000259" key="1">
    <source>
        <dbReference type="Pfam" id="PF13360"/>
    </source>
</evidence>
<feature type="domain" description="Pyrrolo-quinoline quinone repeat" evidence="1">
    <location>
        <begin position="74"/>
        <end position="160"/>
    </location>
</feature>
<reference evidence="2 3" key="1">
    <citation type="submission" date="2018-03" db="EMBL/GenBank/DDBJ databases">
        <title>Genomic Encyclopedia of Archaeal and Bacterial Type Strains, Phase II (KMG-II): from individual species to whole genera.</title>
        <authorList>
            <person name="Goeker M."/>
        </authorList>
    </citation>
    <scope>NUCLEOTIDE SEQUENCE [LARGE SCALE GENOMIC DNA]</scope>
    <source>
        <strain evidence="2 3">DSM 27267</strain>
    </source>
</reference>
<dbReference type="EMBL" id="PYGC01000012">
    <property type="protein sequence ID" value="PSK80941.1"/>
    <property type="molecule type" value="Genomic_DNA"/>
</dbReference>
<evidence type="ECO:0000313" key="3">
    <source>
        <dbReference type="Proteomes" id="UP000240621"/>
    </source>
</evidence>
<dbReference type="Gene3D" id="2.130.10.10">
    <property type="entry name" value="YVTN repeat-like/Quinoprotein amine dehydrogenase"/>
    <property type="match status" value="2"/>
</dbReference>
<dbReference type="InterPro" id="IPR002372">
    <property type="entry name" value="PQQ_rpt_dom"/>
</dbReference>
<dbReference type="InterPro" id="IPR018391">
    <property type="entry name" value="PQQ_b-propeller_rpt"/>
</dbReference>